<gene>
    <name evidence="1" type="ORF">mRhiFer1_008193</name>
</gene>
<evidence type="ECO:0000313" key="2">
    <source>
        <dbReference type="Proteomes" id="UP000585614"/>
    </source>
</evidence>
<evidence type="ECO:0000313" key="1">
    <source>
        <dbReference type="EMBL" id="KAF6333435.1"/>
    </source>
</evidence>
<name>A0A7J7W7N5_RHIFE</name>
<reference evidence="1 2" key="1">
    <citation type="journal article" date="2020" name="Nature">
        <title>Six reference-quality genomes reveal evolution of bat adaptations.</title>
        <authorList>
            <person name="Jebb D."/>
            <person name="Huang Z."/>
            <person name="Pippel M."/>
            <person name="Hughes G.M."/>
            <person name="Lavrichenko K."/>
            <person name="Devanna P."/>
            <person name="Winkler S."/>
            <person name="Jermiin L.S."/>
            <person name="Skirmuntt E.C."/>
            <person name="Katzourakis A."/>
            <person name="Burkitt-Gray L."/>
            <person name="Ray D.A."/>
            <person name="Sullivan K.A.M."/>
            <person name="Roscito J.G."/>
            <person name="Kirilenko B.M."/>
            <person name="Davalos L.M."/>
            <person name="Corthals A.P."/>
            <person name="Power M.L."/>
            <person name="Jones G."/>
            <person name="Ransome R.D."/>
            <person name="Dechmann D.K.N."/>
            <person name="Locatelli A.G."/>
            <person name="Puechmaille S.J."/>
            <person name="Fedrigo O."/>
            <person name="Jarvis E.D."/>
            <person name="Hiller M."/>
            <person name="Vernes S.C."/>
            <person name="Myers E.W."/>
            <person name="Teeling E.C."/>
        </authorList>
    </citation>
    <scope>NUCLEOTIDE SEQUENCE [LARGE SCALE GENOMIC DNA]</scope>
    <source>
        <strain evidence="1">MRhiFer1</strain>
        <tissue evidence="1">Lung</tissue>
    </source>
</reference>
<organism evidence="1 2">
    <name type="scientific">Rhinolophus ferrumequinum</name>
    <name type="common">Greater horseshoe bat</name>
    <dbReference type="NCBI Taxonomy" id="59479"/>
    <lineage>
        <taxon>Eukaryota</taxon>
        <taxon>Metazoa</taxon>
        <taxon>Chordata</taxon>
        <taxon>Craniata</taxon>
        <taxon>Vertebrata</taxon>
        <taxon>Euteleostomi</taxon>
        <taxon>Mammalia</taxon>
        <taxon>Eutheria</taxon>
        <taxon>Laurasiatheria</taxon>
        <taxon>Chiroptera</taxon>
        <taxon>Yinpterochiroptera</taxon>
        <taxon>Rhinolophoidea</taxon>
        <taxon>Rhinolophidae</taxon>
        <taxon>Rhinolophinae</taxon>
        <taxon>Rhinolophus</taxon>
    </lineage>
</organism>
<dbReference type="EMBL" id="JACAGC010000011">
    <property type="protein sequence ID" value="KAF6333435.1"/>
    <property type="molecule type" value="Genomic_DNA"/>
</dbReference>
<sequence>MSVKSERDDGGSLCVPLTTLTFIQQMRRSWRRERAITPERNRGTRIPALICSVAIGQTAYSQSIALKDTIQVLALSTQIMLALLLNNIPVLTNHMFLTAVCALHFTCVRRYTVLRKDIFKKTQLHPFVGSPRYVQVSI</sequence>
<comment type="caution">
    <text evidence="1">The sequence shown here is derived from an EMBL/GenBank/DDBJ whole genome shotgun (WGS) entry which is preliminary data.</text>
</comment>
<accession>A0A7J7W7N5</accession>
<protein>
    <submittedName>
        <fullName evidence="1">Uncharacterized protein</fullName>
    </submittedName>
</protein>
<dbReference type="AlphaFoldDB" id="A0A7J7W7N5"/>
<dbReference type="Proteomes" id="UP000585614">
    <property type="component" value="Unassembled WGS sequence"/>
</dbReference>
<proteinExistence type="predicted"/>